<dbReference type="AlphaFoldDB" id="A0A7X3CUR0"/>
<dbReference type="Proteomes" id="UP000450917">
    <property type="component" value="Unassembled WGS sequence"/>
</dbReference>
<keyword evidence="2" id="KW-0812">Transmembrane</keyword>
<sequence length="404" mass="45470">MNRHKNPTVAFMLSLIPGLGHLYMGRALKGVLLGGAFLGSLVMTLFLLSENIEEVAVATLIIAFLIWFGSLFDIVRTIAAGPPYLAHAEWGSPNHAGSRSYGPEQASERPYGPEAMPRHMERERPSEGEPPRYGSVPPQYPSGSVSDRHFTILLSFLPGLGHFQLGLMQRGLAFLALFFGLGVVTVFLTAMTNQDDFLVLLGGLPIIWLYGLFDCVQQLHRKQRGETLVDRTIFEDFQDGRESGKKNKTIAMLLSMFPGAGHMYLGLQKRGLQLMAAFLFSVYFMDALRLSLFLFLIPILWFYSFFDALQQISKSGREPLTDAPIVDWLVHRQRWIGIGLLGLGLYYLLDQVLLNMLDLWLPREVRSRVLNWYHTYFQTFIVSVLLIGGGIRLLWGGKKGKRGE</sequence>
<evidence type="ECO:0000313" key="4">
    <source>
        <dbReference type="Proteomes" id="UP000450917"/>
    </source>
</evidence>
<name>A0A7X3CUR0_9BACL</name>
<protein>
    <recommendedName>
        <fullName evidence="5">Multi-tm2 domain protein</fullName>
    </recommendedName>
</protein>
<gene>
    <name evidence="3" type="ORF">GNP93_17155</name>
</gene>
<accession>A0A7X3CUR0</accession>
<feature type="transmembrane region" description="Helical" evidence="2">
    <location>
        <begin position="172"/>
        <end position="191"/>
    </location>
</feature>
<reference evidence="3 4" key="1">
    <citation type="submission" date="2019-11" db="EMBL/GenBank/DDBJ databases">
        <title>Draft genome sequences of five Paenibacillus species of dairy origin.</title>
        <authorList>
            <person name="Olajide A.M."/>
            <person name="Chen S."/>
            <person name="Lapointe G."/>
        </authorList>
    </citation>
    <scope>NUCLEOTIDE SEQUENCE [LARGE SCALE GENOMIC DNA]</scope>
    <source>
        <strain evidence="3 4">2CS3</strain>
    </source>
</reference>
<keyword evidence="2" id="KW-1133">Transmembrane helix</keyword>
<feature type="compositionally biased region" description="Basic and acidic residues" evidence="1">
    <location>
        <begin position="116"/>
        <end position="130"/>
    </location>
</feature>
<feature type="transmembrane region" description="Helical" evidence="2">
    <location>
        <begin position="197"/>
        <end position="216"/>
    </location>
</feature>
<dbReference type="RefSeq" id="WP_155615179.1">
    <property type="nucleotide sequence ID" value="NZ_WNZX01000015.1"/>
</dbReference>
<keyword evidence="4" id="KW-1185">Reference proteome</keyword>
<feature type="transmembrane region" description="Helical" evidence="2">
    <location>
        <begin position="335"/>
        <end position="356"/>
    </location>
</feature>
<proteinExistence type="predicted"/>
<evidence type="ECO:0008006" key="5">
    <source>
        <dbReference type="Google" id="ProtNLM"/>
    </source>
</evidence>
<evidence type="ECO:0000256" key="2">
    <source>
        <dbReference type="SAM" id="Phobius"/>
    </source>
</evidence>
<feature type="transmembrane region" description="Helical" evidence="2">
    <location>
        <begin position="250"/>
        <end position="267"/>
    </location>
</feature>
<comment type="caution">
    <text evidence="3">The sequence shown here is derived from an EMBL/GenBank/DDBJ whole genome shotgun (WGS) entry which is preliminary data.</text>
</comment>
<evidence type="ECO:0000313" key="3">
    <source>
        <dbReference type="EMBL" id="MUG72399.1"/>
    </source>
</evidence>
<feature type="transmembrane region" description="Helical" evidence="2">
    <location>
        <begin position="287"/>
        <end position="306"/>
    </location>
</feature>
<feature type="transmembrane region" description="Helical" evidence="2">
    <location>
        <begin position="6"/>
        <end position="24"/>
    </location>
</feature>
<evidence type="ECO:0000256" key="1">
    <source>
        <dbReference type="SAM" id="MobiDB-lite"/>
    </source>
</evidence>
<feature type="region of interest" description="Disordered" evidence="1">
    <location>
        <begin position="96"/>
        <end position="138"/>
    </location>
</feature>
<organism evidence="3 4">
    <name type="scientific">Paenibacillus validus</name>
    <dbReference type="NCBI Taxonomy" id="44253"/>
    <lineage>
        <taxon>Bacteria</taxon>
        <taxon>Bacillati</taxon>
        <taxon>Bacillota</taxon>
        <taxon>Bacilli</taxon>
        <taxon>Bacillales</taxon>
        <taxon>Paenibacillaceae</taxon>
        <taxon>Paenibacillus</taxon>
    </lineage>
</organism>
<feature type="transmembrane region" description="Helical" evidence="2">
    <location>
        <begin position="31"/>
        <end position="49"/>
    </location>
</feature>
<feature type="transmembrane region" description="Helical" evidence="2">
    <location>
        <begin position="55"/>
        <end position="75"/>
    </location>
</feature>
<dbReference type="EMBL" id="WNZX01000015">
    <property type="protein sequence ID" value="MUG72399.1"/>
    <property type="molecule type" value="Genomic_DNA"/>
</dbReference>
<keyword evidence="2" id="KW-0472">Membrane</keyword>
<feature type="transmembrane region" description="Helical" evidence="2">
    <location>
        <begin position="376"/>
        <end position="395"/>
    </location>
</feature>